<keyword evidence="5" id="KW-1185">Reference proteome</keyword>
<dbReference type="Pfam" id="PF14181">
    <property type="entry name" value="YqfQ"/>
    <property type="match status" value="1"/>
</dbReference>
<dbReference type="KEGG" id="cthu:HUR95_13825"/>
<name>F5L7Q6_CALTT</name>
<organism evidence="2 4">
    <name type="scientific">Caldalkalibacillus thermarum (strain TA2.A1)</name>
    <dbReference type="NCBI Taxonomy" id="986075"/>
    <lineage>
        <taxon>Bacteria</taxon>
        <taxon>Bacillati</taxon>
        <taxon>Bacillota</taxon>
        <taxon>Bacilli</taxon>
        <taxon>Bacillales</taxon>
        <taxon>Bacillaceae</taxon>
        <taxon>Caldalkalibacillus</taxon>
    </lineage>
</organism>
<dbReference type="InterPro" id="IPR025571">
    <property type="entry name" value="YqfQ"/>
</dbReference>
<accession>F5L7Q6</accession>
<reference evidence="2 4" key="1">
    <citation type="journal article" date="2011" name="J. Bacteriol.">
        <title>Draft genome sequence of the thermoalkaliphilic Caldalkalibacillus thermarum strain TA2.A1.</title>
        <authorList>
            <person name="Kalamorz F."/>
            <person name="Keis S."/>
            <person name="McMillan D.G."/>
            <person name="Olsson K."/>
            <person name="Stanton J.A."/>
            <person name="Stockwell P."/>
            <person name="Black M.A."/>
            <person name="Klingeman D.M."/>
            <person name="Land M.L."/>
            <person name="Han C.S."/>
            <person name="Martin S.L."/>
            <person name="Becher S.A."/>
            <person name="Peddie C.J."/>
            <person name="Morgan H.W."/>
            <person name="Matthies D."/>
            <person name="Preiss L."/>
            <person name="Meier T."/>
            <person name="Brown S.D."/>
            <person name="Cook G.M."/>
        </authorList>
    </citation>
    <scope>NUCLEOTIDE SEQUENCE [LARGE SCALE GENOMIC DNA]</scope>
    <source>
        <strain evidence="2 4">TA2.A1</strain>
    </source>
</reference>
<feature type="compositionally biased region" description="Basic residues" evidence="1">
    <location>
        <begin position="169"/>
        <end position="196"/>
    </location>
</feature>
<evidence type="ECO:0000313" key="5">
    <source>
        <dbReference type="Proteomes" id="UP000825179"/>
    </source>
</evidence>
<dbReference type="Proteomes" id="UP000825179">
    <property type="component" value="Chromosome"/>
</dbReference>
<feature type="region of interest" description="Disordered" evidence="1">
    <location>
        <begin position="139"/>
        <end position="196"/>
    </location>
</feature>
<sequence>MAYPRIKGHRLAPFSRHPAGQPIGFLMQGVKPPQPQPNLSPFFGAPNMPPQGGGPFTPFSSPSPPSQVPGFPFQGPSAPGASPPGTGGLQGLLQGLMGGSSFDLPGLMSNAQKWIGVLNQLGSVIKQAGPLLQLVQGLTNGTDSFSDDDTLTELTDDEEEMEVKQEKPKPKRKRSRVRTKGKRKRRRKKTKGTGRV</sequence>
<feature type="compositionally biased region" description="Low complexity" evidence="1">
    <location>
        <begin position="68"/>
        <end position="84"/>
    </location>
</feature>
<feature type="region of interest" description="Disordered" evidence="1">
    <location>
        <begin position="22"/>
        <end position="92"/>
    </location>
</feature>
<gene>
    <name evidence="2" type="ORF">CathTA2_1856</name>
    <name evidence="3" type="ORF">HUR95_13825</name>
</gene>
<reference evidence="3 5" key="2">
    <citation type="journal article" date="2020" name="Extremophiles">
        <title>Genomic analysis of Caldalkalibacillus thermarum TA2.A1 reveals aerobic alkaliphilic metabolism and evolutionary hallmarks linking alkaliphilic bacteria and plant life.</title>
        <authorList>
            <person name="de Jong S.I."/>
            <person name="van den Broek M.A."/>
            <person name="Merkel A.Y."/>
            <person name="de la Torre Cortes P."/>
            <person name="Kalamorz F."/>
            <person name="Cook G.M."/>
            <person name="van Loosdrecht M.C.M."/>
            <person name="McMillan D.G.G."/>
        </authorList>
    </citation>
    <scope>NUCLEOTIDE SEQUENCE [LARGE SCALE GENOMIC DNA]</scope>
    <source>
        <strain evidence="3 5">TA2.A1</strain>
    </source>
</reference>
<reference evidence="3" key="3">
    <citation type="submission" date="2021-08" db="EMBL/GenBank/DDBJ databases">
        <authorList>
            <person name="de Jong S."/>
            <person name="van den Broek M."/>
            <person name="Merkel A."/>
            <person name="de la Torre Cortes P."/>
            <person name="Kalamorz F."/>
            <person name="Cook G."/>
            <person name="van Loosdrecht M."/>
            <person name="McMillan D."/>
        </authorList>
    </citation>
    <scope>NUCLEOTIDE SEQUENCE</scope>
    <source>
        <strain evidence="3">TA2.A1</strain>
    </source>
</reference>
<feature type="compositionally biased region" description="Acidic residues" evidence="1">
    <location>
        <begin position="145"/>
        <end position="161"/>
    </location>
</feature>
<evidence type="ECO:0000313" key="2">
    <source>
        <dbReference type="EMBL" id="EGL82632.1"/>
    </source>
</evidence>
<dbReference type="EMBL" id="AFCE01000143">
    <property type="protein sequence ID" value="EGL82632.1"/>
    <property type="molecule type" value="Genomic_DNA"/>
</dbReference>
<proteinExistence type="predicted"/>
<evidence type="ECO:0000313" key="4">
    <source>
        <dbReference type="Proteomes" id="UP000010716"/>
    </source>
</evidence>
<dbReference type="Proteomes" id="UP000010716">
    <property type="component" value="Unassembled WGS sequence"/>
</dbReference>
<dbReference type="EMBL" id="CP082237">
    <property type="protein sequence ID" value="QZT33337.1"/>
    <property type="molecule type" value="Genomic_DNA"/>
</dbReference>
<protein>
    <submittedName>
        <fullName evidence="3">YqfQ family protein</fullName>
    </submittedName>
</protein>
<dbReference type="RefSeq" id="WP_007505003.1">
    <property type="nucleotide sequence ID" value="NZ_AFCE01000143.1"/>
</dbReference>
<dbReference type="AlphaFoldDB" id="F5L7Q6"/>
<evidence type="ECO:0000256" key="1">
    <source>
        <dbReference type="SAM" id="MobiDB-lite"/>
    </source>
</evidence>
<evidence type="ECO:0000313" key="3">
    <source>
        <dbReference type="EMBL" id="QZT33337.1"/>
    </source>
</evidence>